<dbReference type="SUPFAM" id="SSF160719">
    <property type="entry name" value="gpW/gp25-like"/>
    <property type="match status" value="1"/>
</dbReference>
<gene>
    <name evidence="1" type="ORF">Back11_11810</name>
</gene>
<dbReference type="RefSeq" id="WP_125654466.1">
    <property type="nucleotide sequence ID" value="NZ_AP019308.1"/>
</dbReference>
<dbReference type="InterPro" id="IPR020288">
    <property type="entry name" value="Sheath_initiator"/>
</dbReference>
<dbReference type="KEGG" id="pbk:Back11_11810"/>
<dbReference type="AlphaFoldDB" id="A0A3G9INE9"/>
<keyword evidence="2" id="KW-1185">Reference proteome</keyword>
<name>A0A3G9INE9_9BACL</name>
<protein>
    <submittedName>
        <fullName evidence="1">Phage protein</fullName>
    </submittedName>
</protein>
<dbReference type="Proteomes" id="UP000275368">
    <property type="component" value="Chromosome"/>
</dbReference>
<dbReference type="Pfam" id="PF10934">
    <property type="entry name" value="Sheath_initiator"/>
    <property type="match status" value="1"/>
</dbReference>
<dbReference type="Gene3D" id="3.10.450.40">
    <property type="match status" value="1"/>
</dbReference>
<organism evidence="1 2">
    <name type="scientific">Paenibacillus baekrokdamisoli</name>
    <dbReference type="NCBI Taxonomy" id="1712516"/>
    <lineage>
        <taxon>Bacteria</taxon>
        <taxon>Bacillati</taxon>
        <taxon>Bacillota</taxon>
        <taxon>Bacilli</taxon>
        <taxon>Bacillales</taxon>
        <taxon>Paenibacillaceae</taxon>
        <taxon>Paenibacillus</taxon>
    </lineage>
</organism>
<dbReference type="EMBL" id="AP019308">
    <property type="protein sequence ID" value="BBH19836.1"/>
    <property type="molecule type" value="Genomic_DNA"/>
</dbReference>
<dbReference type="OrthoDB" id="89089at2"/>
<evidence type="ECO:0000313" key="2">
    <source>
        <dbReference type="Proteomes" id="UP000275368"/>
    </source>
</evidence>
<accession>A0A3G9INE9</accession>
<reference evidence="1 2" key="1">
    <citation type="submission" date="2018-11" db="EMBL/GenBank/DDBJ databases">
        <title>Complete genome sequence of Paenibacillus baekrokdamisoli strain KCTC 33723.</title>
        <authorList>
            <person name="Kang S.W."/>
            <person name="Lee K.C."/>
            <person name="Kim K.K."/>
            <person name="Kim J.S."/>
            <person name="Kim D.S."/>
            <person name="Ko S.H."/>
            <person name="Yang S.H."/>
            <person name="Lee J.S."/>
        </authorList>
    </citation>
    <scope>NUCLEOTIDE SEQUENCE [LARGE SCALE GENOMIC DNA]</scope>
    <source>
        <strain evidence="1 2">KCTC 33723</strain>
    </source>
</reference>
<sequence>MIPTGSTIGTDMLEDSQETSRTYWLDLIDKRIVGSIDGLEATKQAVFKILQSERFEHYIYSFNYGSEMTDLMGLSSSVIKSELARRIREALLTDDRITDVTDMKIEVSGDSALATFTVVSDFGSFTSGVTNHV</sequence>
<proteinExistence type="predicted"/>
<evidence type="ECO:0000313" key="1">
    <source>
        <dbReference type="EMBL" id="BBH19836.1"/>
    </source>
</evidence>